<comment type="caution">
    <text evidence="1">The sequence shown here is derived from an EMBL/GenBank/DDBJ whole genome shotgun (WGS) entry which is preliminary data.</text>
</comment>
<organism evidence="1 2">
    <name type="scientific">Carpediemonas membranifera</name>
    <dbReference type="NCBI Taxonomy" id="201153"/>
    <lineage>
        <taxon>Eukaryota</taxon>
        <taxon>Metamonada</taxon>
        <taxon>Carpediemonas-like organisms</taxon>
        <taxon>Carpediemonas</taxon>
    </lineage>
</organism>
<reference evidence="1" key="1">
    <citation type="submission" date="2021-05" db="EMBL/GenBank/DDBJ databases">
        <title>A free-living protist that lacks canonical eukaryotic 1 DNA replication and segregation systems.</title>
        <authorList>
            <person name="Salas-Leiva D.E."/>
            <person name="Tromer E.C."/>
            <person name="Curtis B.A."/>
            <person name="Jerlstrom-Hultqvist J."/>
            <person name="Kolisko M."/>
            <person name="Yi Z."/>
            <person name="Salas-Leiva J.S."/>
            <person name="Gallot-Lavallee L."/>
            <person name="Kops G.J.P.L."/>
            <person name="Archibald J.M."/>
            <person name="Simpson A.G.B."/>
            <person name="Roger A.J."/>
        </authorList>
    </citation>
    <scope>NUCLEOTIDE SEQUENCE</scope>
    <source>
        <strain evidence="1">BICM</strain>
    </source>
</reference>
<proteinExistence type="predicted"/>
<name>A0A8J6E021_9EUKA</name>
<evidence type="ECO:0000313" key="2">
    <source>
        <dbReference type="Proteomes" id="UP000717585"/>
    </source>
</evidence>
<evidence type="ECO:0000313" key="1">
    <source>
        <dbReference type="EMBL" id="KAG9394449.1"/>
    </source>
</evidence>
<keyword evidence="2" id="KW-1185">Reference proteome</keyword>
<sequence length="374" mass="40535">MVSFEKYLIDGLTVSIIEICGIRVLFHIDSVCDSMLPALDTSKVHAVLVSNSVALIQCISLMDKHPELEDCHVHIPYDLLSAFVSHNEPPPCYPVFRSVYPGEDVTLFGILTVTSLETELETVKDSACRMCCCWLLSVAHKRHIYVHNGCHHHSCIPTVAYYNDPASFTLEGGMYMSAYTRLALVDTIFDTQVDVGLVCDNTSNIMRIQAFTQMPMLFLAAKPDGIHTTEYAAGKYGSVVGPRLSVPELDPAEVPAQYLAATLHSDRATAVLYEETGIAVLDSARDSREFMTRQVQSDTGFQAPTESTLSAAGFERTAPATVGPVRVSPFVGPDGTSVLVPEERARVCIRGSSVSAVAAAMAAVCPGAEQRLKG</sequence>
<gene>
    <name evidence="1" type="ORF">J8273_4114</name>
</gene>
<dbReference type="AlphaFoldDB" id="A0A8J6E021"/>
<dbReference type="EMBL" id="JAHDYR010000015">
    <property type="protein sequence ID" value="KAG9394449.1"/>
    <property type="molecule type" value="Genomic_DNA"/>
</dbReference>
<protein>
    <submittedName>
        <fullName evidence="1">Uncharacterized protein</fullName>
    </submittedName>
</protein>
<accession>A0A8J6E021</accession>
<dbReference type="Proteomes" id="UP000717585">
    <property type="component" value="Unassembled WGS sequence"/>
</dbReference>